<reference evidence="2 3" key="1">
    <citation type="submission" date="2016-10" db="EMBL/GenBank/DDBJ databases">
        <authorList>
            <person name="de Groot N.N."/>
        </authorList>
    </citation>
    <scope>NUCLEOTIDE SEQUENCE [LARGE SCALE GENOMIC DNA]</scope>
    <source>
        <strain evidence="2 3">DSM 527</strain>
    </source>
</reference>
<dbReference type="SUPFAM" id="SSF69349">
    <property type="entry name" value="Phage fibre proteins"/>
    <property type="match status" value="1"/>
</dbReference>
<dbReference type="OrthoDB" id="727155at2"/>
<proteinExistence type="predicted"/>
<organism evidence="2 3">
    <name type="scientific">Chitinophaga filiformis</name>
    <name type="common">Myxococcus filiformis</name>
    <name type="synonym">Flexibacter filiformis</name>
    <dbReference type="NCBI Taxonomy" id="104663"/>
    <lineage>
        <taxon>Bacteria</taxon>
        <taxon>Pseudomonadati</taxon>
        <taxon>Bacteroidota</taxon>
        <taxon>Chitinophagia</taxon>
        <taxon>Chitinophagales</taxon>
        <taxon>Chitinophagaceae</taxon>
        <taxon>Chitinophaga</taxon>
    </lineage>
</organism>
<dbReference type="Gene3D" id="2.40.50.230">
    <property type="entry name" value="Gp5 N-terminal domain"/>
    <property type="match status" value="1"/>
</dbReference>
<dbReference type="Pfam" id="PF04717">
    <property type="entry name" value="Phage_base_V"/>
    <property type="match status" value="1"/>
</dbReference>
<feature type="domain" description="Gp5/Type VI secretion system Vgr protein OB-fold" evidence="1">
    <location>
        <begin position="369"/>
        <end position="441"/>
    </location>
</feature>
<dbReference type="InterPro" id="IPR006531">
    <property type="entry name" value="Gp5/Vgr_OB"/>
</dbReference>
<dbReference type="STRING" id="104663.SAMN04488121_103369"/>
<dbReference type="InterPro" id="IPR037026">
    <property type="entry name" value="Vgr_OB-fold_dom_sf"/>
</dbReference>
<dbReference type="Pfam" id="PF05954">
    <property type="entry name" value="Phage_GPD"/>
    <property type="match status" value="1"/>
</dbReference>
<dbReference type="RefSeq" id="WP_089832862.1">
    <property type="nucleotide sequence ID" value="NZ_FNBN01000003.1"/>
</dbReference>
<evidence type="ECO:0000313" key="3">
    <source>
        <dbReference type="Proteomes" id="UP000199045"/>
    </source>
</evidence>
<dbReference type="Proteomes" id="UP000199045">
    <property type="component" value="Unassembled WGS sequence"/>
</dbReference>
<gene>
    <name evidence="2" type="ORF">SAMN04488121_103369</name>
</gene>
<dbReference type="AlphaFoldDB" id="A0A1G7R8G5"/>
<name>A0A1G7R8G5_CHIFI</name>
<protein>
    <submittedName>
        <fullName evidence="2">Rhs element Vgr protein</fullName>
    </submittedName>
</protein>
<evidence type="ECO:0000313" key="2">
    <source>
        <dbReference type="EMBL" id="SDG07091.1"/>
    </source>
</evidence>
<evidence type="ECO:0000259" key="1">
    <source>
        <dbReference type="Pfam" id="PF04717"/>
    </source>
</evidence>
<accession>A0A1G7R8G5</accession>
<dbReference type="Gene3D" id="3.55.50.10">
    <property type="entry name" value="Baseplate protein-like domains"/>
    <property type="match status" value="1"/>
</dbReference>
<dbReference type="SUPFAM" id="SSF69255">
    <property type="entry name" value="gp5 N-terminal domain-like"/>
    <property type="match status" value="1"/>
</dbReference>
<dbReference type="EMBL" id="FNBN01000003">
    <property type="protein sequence ID" value="SDG07091.1"/>
    <property type="molecule type" value="Genomic_DNA"/>
</dbReference>
<sequence>MALNTKTSFSIAGQQFETFNTIELRQYINDHHEFEIYVSYDWFEKLGGGMSGAANKFLGEEVEITVAPAEQLPGVKDLIFKGLVTNITTGKVGDGTHGHCIIRGHSPSILLDDDPHIAAYENKSLSDIISATVKSYPPNVLKTSINPETKETQKYVVQYKESSQTFITRLAERHGEWFFYDGQQQIFGKFSPQKVTLTHQIDLLDFNIALSVLPNNAKLNGYDYRQDKVVEDTTQSKETGKLNAYSQHASDISSKLYSREGLYKMNYAFNSSAKSQMDKLATLQKKGKVAKMVSLKGSSTNPSFRIGDTVSIKESALGQEQHHGEFMITSIRHYCGANGSYHNMFEGIPADAAAPQVNLSNIPYTEPQSAVVTDNNDPKGLGRIRVRFRWMQQGQTPWVRVVSASGGGDKGMFIMPEVGEEVITEFEGGNPEQPFIIGATYNGGAKSSYGNAGNDMKALKTRSGNTILLNDATGSITVTDKNGSSMAMDGAGNITVSSQTLITVKTEDHIVVEAPNKIELKSKEIHLIGSEKVFIGEQNASILVDNAANNIESGAKTITSAAEDANTVSSQSNLYIDSKNFYATGEQVVKIDSTKGNVKIDGNTTTDIVGGMLNLNC</sequence>
<dbReference type="SUPFAM" id="SSF69279">
    <property type="entry name" value="Phage tail proteins"/>
    <property type="match status" value="2"/>
</dbReference>